<evidence type="ECO:0000313" key="1">
    <source>
        <dbReference type="EMBL" id="RMX43633.1"/>
    </source>
</evidence>
<dbReference type="PANTHER" id="PTHR20956">
    <property type="entry name" value="HEH2P"/>
    <property type="match status" value="1"/>
</dbReference>
<name>A0A3M6TQE3_POCDA</name>
<evidence type="ECO:0008006" key="3">
    <source>
        <dbReference type="Google" id="ProtNLM"/>
    </source>
</evidence>
<reference evidence="1 2" key="1">
    <citation type="journal article" date="2018" name="Sci. Rep.">
        <title>Comparative analysis of the Pocillopora damicornis genome highlights role of immune system in coral evolution.</title>
        <authorList>
            <person name="Cunning R."/>
            <person name="Bay R.A."/>
            <person name="Gillette P."/>
            <person name="Baker A.C."/>
            <person name="Traylor-Knowles N."/>
        </authorList>
    </citation>
    <scope>NUCLEOTIDE SEQUENCE [LARGE SCALE GENOMIC DNA]</scope>
    <source>
        <strain evidence="1">RSMAS</strain>
        <tissue evidence="1">Whole animal</tissue>
    </source>
</reference>
<protein>
    <recommendedName>
        <fullName evidence="3">FLYWCH-type domain-containing protein</fullName>
    </recommendedName>
</protein>
<dbReference type="Proteomes" id="UP000275408">
    <property type="component" value="Unassembled WGS sequence"/>
</dbReference>
<accession>A0A3M6TQE3</accession>
<gene>
    <name evidence="1" type="ORF">pdam_00024648</name>
</gene>
<dbReference type="AlphaFoldDB" id="A0A3M6TQE3"/>
<keyword evidence="2" id="KW-1185">Reference proteome</keyword>
<dbReference type="PANTHER" id="PTHR20956:SF12">
    <property type="entry name" value="FLYWCH-TYPE DOMAIN-CONTAINING PROTEIN"/>
    <property type="match status" value="1"/>
</dbReference>
<dbReference type="EMBL" id="RCHS01003168">
    <property type="protein sequence ID" value="RMX43633.1"/>
    <property type="molecule type" value="Genomic_DNA"/>
</dbReference>
<sequence length="400" mass="46329">MVALMTQLQMSCVLNSCCVRKNFKKMMSIDDPPVDERNVPVTFEIIRNGSKKGGDKLVDSLGHQYNIKRHQKSSTHRQCMVRPKWYACTTMVIQRDGSFEVKGNHNHIVKVGAAVAVKIVKDVKASTIVWEVTGPVGEIDQCTLSYPTEYISRAANRLCQQLYPDEPKDVNFTLQQNHIPDDFFQANLESSNTCHILFTTREQLKYLSKAKTWYVDGTFKLICHPFSQLLTVNAFVRSGDQTKKGLLLFLLMAEKRRRDYKDSWVLQHNIEKTMGPTNIVEASGPPLPASIRDWTYIPEAKIRCTLGSNLLVHLQRRQWLVHSFHNQASGRWKLPLYVLIGLLYREALLTVVDIRLVSDRKLRRVQRKKYREMQAKLFVHWDEYQQGKKSALQLLRSCWY</sequence>
<dbReference type="OrthoDB" id="5987313at2759"/>
<proteinExistence type="predicted"/>
<evidence type="ECO:0000313" key="2">
    <source>
        <dbReference type="Proteomes" id="UP000275408"/>
    </source>
</evidence>
<comment type="caution">
    <text evidence="1">The sequence shown here is derived from an EMBL/GenBank/DDBJ whole genome shotgun (WGS) entry which is preliminary data.</text>
</comment>
<organism evidence="1 2">
    <name type="scientific">Pocillopora damicornis</name>
    <name type="common">Cauliflower coral</name>
    <name type="synonym">Millepora damicornis</name>
    <dbReference type="NCBI Taxonomy" id="46731"/>
    <lineage>
        <taxon>Eukaryota</taxon>
        <taxon>Metazoa</taxon>
        <taxon>Cnidaria</taxon>
        <taxon>Anthozoa</taxon>
        <taxon>Hexacorallia</taxon>
        <taxon>Scleractinia</taxon>
        <taxon>Astrocoeniina</taxon>
        <taxon>Pocilloporidae</taxon>
        <taxon>Pocillopora</taxon>
    </lineage>
</organism>